<dbReference type="Pfam" id="PF03450">
    <property type="entry name" value="CO_deh_flav_C"/>
    <property type="match status" value="1"/>
</dbReference>
<evidence type="ECO:0000313" key="2">
    <source>
        <dbReference type="EMBL" id="MFD1544220.1"/>
    </source>
</evidence>
<dbReference type="PANTHER" id="PTHR42659">
    <property type="entry name" value="XANTHINE DEHYDROGENASE SUBUNIT C-RELATED"/>
    <property type="match status" value="1"/>
</dbReference>
<comment type="caution">
    <text evidence="2">The sequence shown here is derived from an EMBL/GenBank/DDBJ whole genome shotgun (WGS) entry which is preliminary data.</text>
</comment>
<dbReference type="InterPro" id="IPR051312">
    <property type="entry name" value="Diverse_Substr_Oxidored"/>
</dbReference>
<organism evidence="2 3">
    <name type="scientific">Nonomuraea guangzhouensis</name>
    <dbReference type="NCBI Taxonomy" id="1291555"/>
    <lineage>
        <taxon>Bacteria</taxon>
        <taxon>Bacillati</taxon>
        <taxon>Actinomycetota</taxon>
        <taxon>Actinomycetes</taxon>
        <taxon>Streptosporangiales</taxon>
        <taxon>Streptosporangiaceae</taxon>
        <taxon>Nonomuraea</taxon>
    </lineage>
</organism>
<dbReference type="Proteomes" id="UP001597097">
    <property type="component" value="Unassembled WGS sequence"/>
</dbReference>
<feature type="domain" description="FAD-binding PCMH-type" evidence="1">
    <location>
        <begin position="1"/>
        <end position="221"/>
    </location>
</feature>
<accession>A0ABW4GN29</accession>
<proteinExistence type="predicted"/>
<keyword evidence="3" id="KW-1185">Reference proteome</keyword>
<protein>
    <submittedName>
        <fullName evidence="2">FAD binding domain-containing protein</fullName>
    </submittedName>
</protein>
<name>A0ABW4GN29_9ACTN</name>
<dbReference type="SMART" id="SM01092">
    <property type="entry name" value="CO_deh_flav_C"/>
    <property type="match status" value="1"/>
</dbReference>
<evidence type="ECO:0000259" key="1">
    <source>
        <dbReference type="PROSITE" id="PS51387"/>
    </source>
</evidence>
<dbReference type="Pfam" id="PF00941">
    <property type="entry name" value="FAD_binding_5"/>
    <property type="match status" value="1"/>
</dbReference>
<reference evidence="3" key="1">
    <citation type="journal article" date="2019" name="Int. J. Syst. Evol. Microbiol.">
        <title>The Global Catalogue of Microorganisms (GCM) 10K type strain sequencing project: providing services to taxonomists for standard genome sequencing and annotation.</title>
        <authorList>
            <consortium name="The Broad Institute Genomics Platform"/>
            <consortium name="The Broad Institute Genome Sequencing Center for Infectious Disease"/>
            <person name="Wu L."/>
            <person name="Ma J."/>
        </authorList>
    </citation>
    <scope>NUCLEOTIDE SEQUENCE [LARGE SCALE GENOMIC DNA]</scope>
    <source>
        <strain evidence="3">CGMCC 1.15399</strain>
    </source>
</reference>
<gene>
    <name evidence="2" type="ORF">ACFSJ0_44760</name>
</gene>
<dbReference type="EMBL" id="JBHUCM010000043">
    <property type="protein sequence ID" value="MFD1544220.1"/>
    <property type="molecule type" value="Genomic_DNA"/>
</dbReference>
<dbReference type="PANTHER" id="PTHR42659:SF1">
    <property type="entry name" value="OXIDOREDUCTASE"/>
    <property type="match status" value="1"/>
</dbReference>
<dbReference type="InterPro" id="IPR002346">
    <property type="entry name" value="Mopterin_DH_FAD-bd"/>
</dbReference>
<sequence length="326" mass="35133">MKEFAYVRAATVSDAIDQAAGSARYLAGGTNLIDLMREEVERPERLVDITRLPLAGIEDQPGGGLRLGALARNSQVAHDERVRHRYPLLAKAILNGASPQLRNKATVGGNLLQRTRCGYFYDAAAACNKRAPRTGCDALDGFNRTHAVLGSSESCIAVHPSDMCVALAALDAVVNVQGPGGVRRAVPFTDFHRLPGRTPDVETELRDGELITSVDLPPDLPGQAAYVKVRDRASYAFALVSVAVLLRVERGRTAAVRIALGGVAHKPWRAYSAEEMLTGAVADEPAFRLAAEEAVAEARPRRHNGFKVQLAERLIRRTLTELAGLS</sequence>
<dbReference type="RefSeq" id="WP_219528271.1">
    <property type="nucleotide sequence ID" value="NZ_JAHKRM010000004.1"/>
</dbReference>
<dbReference type="InterPro" id="IPR016166">
    <property type="entry name" value="FAD-bd_PCMH"/>
</dbReference>
<dbReference type="PROSITE" id="PS51387">
    <property type="entry name" value="FAD_PCMH"/>
    <property type="match status" value="1"/>
</dbReference>
<evidence type="ECO:0000313" key="3">
    <source>
        <dbReference type="Proteomes" id="UP001597097"/>
    </source>
</evidence>
<dbReference type="InterPro" id="IPR005107">
    <property type="entry name" value="CO_DH_flav_C"/>
</dbReference>